<dbReference type="InterPro" id="IPR046569">
    <property type="entry name" value="DUF6723"/>
</dbReference>
<proteinExistence type="predicted"/>
<dbReference type="RefSeq" id="WP_074773922.1">
    <property type="nucleotide sequence ID" value="NZ_FNKP01000004.1"/>
</dbReference>
<protein>
    <submittedName>
        <fullName evidence="1">Uncharacterized protein</fullName>
    </submittedName>
</protein>
<keyword evidence="2" id="KW-1185">Reference proteome</keyword>
<dbReference type="EMBL" id="FNKP01000004">
    <property type="protein sequence ID" value="SDR54167.1"/>
    <property type="molecule type" value="Genomic_DNA"/>
</dbReference>
<name>A0A1H1JX43_9BURK</name>
<accession>A0A1H1JX43</accession>
<evidence type="ECO:0000313" key="2">
    <source>
        <dbReference type="Proteomes" id="UP000183487"/>
    </source>
</evidence>
<sequence length="88" mass="9707">MARRLSSTKAAARPQTADDYFVSIASKSVQKGRYYGTLSVVRKTDGRILYPFDGAPDLGPFPTFVEARDAAQVWASRLISADLLNPER</sequence>
<gene>
    <name evidence="1" type="ORF">SAMN05443245_7367</name>
</gene>
<organism evidence="1 2">
    <name type="scientific">Paraburkholderia fungorum</name>
    <dbReference type="NCBI Taxonomy" id="134537"/>
    <lineage>
        <taxon>Bacteria</taxon>
        <taxon>Pseudomonadati</taxon>
        <taxon>Pseudomonadota</taxon>
        <taxon>Betaproteobacteria</taxon>
        <taxon>Burkholderiales</taxon>
        <taxon>Burkholderiaceae</taxon>
        <taxon>Paraburkholderia</taxon>
    </lineage>
</organism>
<dbReference type="Proteomes" id="UP000183487">
    <property type="component" value="Unassembled WGS sequence"/>
</dbReference>
<dbReference type="AlphaFoldDB" id="A0A1H1JX43"/>
<dbReference type="Pfam" id="PF20484">
    <property type="entry name" value="DUF6723"/>
    <property type="match status" value="1"/>
</dbReference>
<evidence type="ECO:0000313" key="1">
    <source>
        <dbReference type="EMBL" id="SDR54167.1"/>
    </source>
</evidence>
<reference evidence="2" key="1">
    <citation type="submission" date="2016-10" db="EMBL/GenBank/DDBJ databases">
        <authorList>
            <person name="Varghese N."/>
        </authorList>
    </citation>
    <scope>NUCLEOTIDE SEQUENCE [LARGE SCALE GENOMIC DNA]</scope>
    <source>
        <strain evidence="2">GAS106B</strain>
    </source>
</reference>